<dbReference type="AlphaFoldDB" id="A0A927FFZ5"/>
<dbReference type="PANTHER" id="PTHR30231:SF37">
    <property type="entry name" value="EXODEOXYRIBONUCLEASE 10"/>
    <property type="match status" value="1"/>
</dbReference>
<dbReference type="InterPro" id="IPR036397">
    <property type="entry name" value="RNaseH_sf"/>
</dbReference>
<comment type="subunit">
    <text evidence="2">DNA polymerase III contains a core (composed of alpha, epsilon and theta chains) that associates with a tau subunit. This core dimerizes to form the POLIII' complex. PolIII' associates with the gamma complex (composed of gamma, delta, delta', psi and chi chains) and with the beta chain to form the complete DNA polymerase III complex.</text>
</comment>
<dbReference type="Gene3D" id="3.30.420.10">
    <property type="entry name" value="Ribonuclease H-like superfamily/Ribonuclease H"/>
    <property type="match status" value="1"/>
</dbReference>
<dbReference type="RefSeq" id="WP_191818737.1">
    <property type="nucleotide sequence ID" value="NZ_JACYFT010000001.1"/>
</dbReference>
<keyword evidence="4" id="KW-0378">Hydrolase</keyword>
<dbReference type="CDD" id="cd06127">
    <property type="entry name" value="DEDDh"/>
    <property type="match status" value="1"/>
</dbReference>
<dbReference type="EMBL" id="JACYFT010000001">
    <property type="protein sequence ID" value="MBD8050341.1"/>
    <property type="molecule type" value="Genomic_DNA"/>
</dbReference>
<name>A0A927FFZ5_9BURK</name>
<comment type="caution">
    <text evidence="4">The sequence shown here is derived from an EMBL/GenBank/DDBJ whole genome shotgun (WGS) entry which is preliminary data.</text>
</comment>
<evidence type="ECO:0000256" key="1">
    <source>
        <dbReference type="ARBA" id="ARBA00025483"/>
    </source>
</evidence>
<proteinExistence type="predicted"/>
<dbReference type="SMART" id="SM00479">
    <property type="entry name" value="EXOIII"/>
    <property type="match status" value="1"/>
</dbReference>
<evidence type="ECO:0000313" key="5">
    <source>
        <dbReference type="Proteomes" id="UP000647424"/>
    </source>
</evidence>
<evidence type="ECO:0000259" key="3">
    <source>
        <dbReference type="SMART" id="SM00479"/>
    </source>
</evidence>
<accession>A0A927FFZ5</accession>
<dbReference type="SUPFAM" id="SSF53098">
    <property type="entry name" value="Ribonuclease H-like"/>
    <property type="match status" value="1"/>
</dbReference>
<dbReference type="Proteomes" id="UP000647424">
    <property type="component" value="Unassembled WGS sequence"/>
</dbReference>
<evidence type="ECO:0000256" key="2">
    <source>
        <dbReference type="ARBA" id="ARBA00026073"/>
    </source>
</evidence>
<dbReference type="InterPro" id="IPR012337">
    <property type="entry name" value="RNaseH-like_sf"/>
</dbReference>
<keyword evidence="5" id="KW-1185">Reference proteome</keyword>
<evidence type="ECO:0000313" key="4">
    <source>
        <dbReference type="EMBL" id="MBD8050341.1"/>
    </source>
</evidence>
<reference evidence="4" key="1">
    <citation type="submission" date="2020-09" db="EMBL/GenBank/DDBJ databases">
        <title>Genome seq and assembly of Limnohabitants sp.</title>
        <authorList>
            <person name="Chhetri G."/>
        </authorList>
    </citation>
    <scope>NUCLEOTIDE SEQUENCE</scope>
    <source>
        <strain evidence="4">JUR4</strain>
    </source>
</reference>
<feature type="domain" description="Exonuclease" evidence="3">
    <location>
        <begin position="3"/>
        <end position="170"/>
    </location>
</feature>
<dbReference type="GO" id="GO:0045004">
    <property type="term" value="P:DNA replication proofreading"/>
    <property type="evidence" value="ECO:0007669"/>
    <property type="project" value="TreeGrafter"/>
</dbReference>
<organism evidence="4 5">
    <name type="scientific">Limnohabitans radicicola</name>
    <dbReference type="NCBI Taxonomy" id="2771427"/>
    <lineage>
        <taxon>Bacteria</taxon>
        <taxon>Pseudomonadati</taxon>
        <taxon>Pseudomonadota</taxon>
        <taxon>Betaproteobacteria</taxon>
        <taxon>Burkholderiales</taxon>
        <taxon>Comamonadaceae</taxon>
        <taxon>Limnohabitans</taxon>
    </lineage>
</organism>
<sequence>MTSIAVIDFETTGATPAQGARATEVAICLLEGGRIVDRFVSLMNAGVRVPPFITQLTGITNEMVANAPPAEAVMREAAAFVGARPMVAHNAAFDRQFWRSELAHCGLAAGHEFACTLLLSRRLYPDVPNHKLGTLAEWFDLPVSGRAHRALADAEVAAHLLARMQRDLEKRHDCSEVNAGLLMALQRTPMAQVGAFLRQFSPVPGR</sequence>
<comment type="function">
    <text evidence="1">DNA polymerase III is a complex, multichain enzyme responsible for most of the replicative synthesis in bacteria. The epsilon subunit contain the editing function and is a proofreading 3'-5' exonuclease.</text>
</comment>
<dbReference type="GO" id="GO:0008408">
    <property type="term" value="F:3'-5' exonuclease activity"/>
    <property type="evidence" value="ECO:0007669"/>
    <property type="project" value="TreeGrafter"/>
</dbReference>
<keyword evidence="4" id="KW-0540">Nuclease</keyword>
<dbReference type="Pfam" id="PF00929">
    <property type="entry name" value="RNase_T"/>
    <property type="match status" value="1"/>
</dbReference>
<protein>
    <submittedName>
        <fullName evidence="4">3'-5' exonuclease</fullName>
    </submittedName>
</protein>
<gene>
    <name evidence="4" type="ORF">IC609_07275</name>
</gene>
<dbReference type="InterPro" id="IPR013520">
    <property type="entry name" value="Ribonucl_H"/>
</dbReference>
<dbReference type="PANTHER" id="PTHR30231">
    <property type="entry name" value="DNA POLYMERASE III SUBUNIT EPSILON"/>
    <property type="match status" value="1"/>
</dbReference>
<keyword evidence="4" id="KW-0269">Exonuclease</keyword>
<dbReference type="FunFam" id="3.30.420.10:FF:000045">
    <property type="entry name" value="3'-5' exonuclease DinG"/>
    <property type="match status" value="1"/>
</dbReference>
<dbReference type="GO" id="GO:0003676">
    <property type="term" value="F:nucleic acid binding"/>
    <property type="evidence" value="ECO:0007669"/>
    <property type="project" value="InterPro"/>
</dbReference>
<dbReference type="GO" id="GO:0005829">
    <property type="term" value="C:cytosol"/>
    <property type="evidence" value="ECO:0007669"/>
    <property type="project" value="TreeGrafter"/>
</dbReference>